<feature type="domain" description="NADP-dependent oxidoreductase" evidence="1">
    <location>
        <begin position="13"/>
        <end position="308"/>
    </location>
</feature>
<dbReference type="STRING" id="1122192.SAMN02745673_01560"/>
<keyword evidence="3" id="KW-1185">Reference proteome</keyword>
<dbReference type="InterPro" id="IPR050523">
    <property type="entry name" value="AKR_Detox_Biosynth"/>
</dbReference>
<dbReference type="InterPro" id="IPR023210">
    <property type="entry name" value="NADP_OxRdtase_dom"/>
</dbReference>
<dbReference type="RefSeq" id="WP_235000837.1">
    <property type="nucleotide sequence ID" value="NZ_FUWS01000003.1"/>
</dbReference>
<dbReference type="EMBL" id="FUWS01000003">
    <property type="protein sequence ID" value="SJZ81794.1"/>
    <property type="molecule type" value="Genomic_DNA"/>
</dbReference>
<evidence type="ECO:0000313" key="3">
    <source>
        <dbReference type="Proteomes" id="UP000190637"/>
    </source>
</evidence>
<evidence type="ECO:0000259" key="1">
    <source>
        <dbReference type="Pfam" id="PF00248"/>
    </source>
</evidence>
<gene>
    <name evidence="2" type="ORF">SAMN02745673_01560</name>
</gene>
<dbReference type="AlphaFoldDB" id="A0A1T4NRH8"/>
<dbReference type="CDD" id="cd19081">
    <property type="entry name" value="AKR_AKR9C1"/>
    <property type="match status" value="1"/>
</dbReference>
<organism evidence="2 3">
    <name type="scientific">Marinactinospora thermotolerans DSM 45154</name>
    <dbReference type="NCBI Taxonomy" id="1122192"/>
    <lineage>
        <taxon>Bacteria</taxon>
        <taxon>Bacillati</taxon>
        <taxon>Actinomycetota</taxon>
        <taxon>Actinomycetes</taxon>
        <taxon>Streptosporangiales</taxon>
        <taxon>Nocardiopsidaceae</taxon>
        <taxon>Marinactinospora</taxon>
    </lineage>
</organism>
<dbReference type="GO" id="GO:0005829">
    <property type="term" value="C:cytosol"/>
    <property type="evidence" value="ECO:0007669"/>
    <property type="project" value="TreeGrafter"/>
</dbReference>
<protein>
    <submittedName>
        <fullName evidence="2">Aryl-alcohol dehydrogenase (NADP+)</fullName>
    </submittedName>
</protein>
<evidence type="ECO:0000313" key="2">
    <source>
        <dbReference type="EMBL" id="SJZ81794.1"/>
    </source>
</evidence>
<proteinExistence type="predicted"/>
<dbReference type="PANTHER" id="PTHR43364">
    <property type="entry name" value="NADH-SPECIFIC METHYLGLYOXAL REDUCTASE-RELATED"/>
    <property type="match status" value="1"/>
</dbReference>
<dbReference type="Pfam" id="PF00248">
    <property type="entry name" value="Aldo_ket_red"/>
    <property type="match status" value="1"/>
</dbReference>
<dbReference type="PANTHER" id="PTHR43364:SF6">
    <property type="entry name" value="OXIDOREDUCTASE-RELATED"/>
    <property type="match status" value="1"/>
</dbReference>
<dbReference type="InterPro" id="IPR036812">
    <property type="entry name" value="NAD(P)_OxRdtase_dom_sf"/>
</dbReference>
<accession>A0A1T4NRH8</accession>
<dbReference type="Gene3D" id="3.20.20.100">
    <property type="entry name" value="NADP-dependent oxidoreductase domain"/>
    <property type="match status" value="1"/>
</dbReference>
<sequence>MKQPAGSDLRVHPLVLGGNVFGWTSDVATSHRILDAFVEGGGTLVDTADSYSVWAPGHSGGESEEVIGAWLARRGSRDVAIATKVGQHPQFRGLGADNVVAAAEASLTRLGMEAIDLYYAHIDDEDTPLEETVGAFDRLVREGKVRHMGLSDFRAERVDAWVETAARLGAAPPVALQPEYSLVRRDVYEPDLLAAAGRHGLRVMPYFALASGFLTGKYRTEEDLATAPRGPMAKRYLTSAGLRVVDVLADVAEAHSTQIATIALAWVLARPHVSAVPAGASRPGQLPALLEAARVRLTEEEMDALTRASEAVSRR</sequence>
<reference evidence="2 3" key="1">
    <citation type="submission" date="2017-02" db="EMBL/GenBank/DDBJ databases">
        <authorList>
            <person name="Peterson S.W."/>
        </authorList>
    </citation>
    <scope>NUCLEOTIDE SEQUENCE [LARGE SCALE GENOMIC DNA]</scope>
    <source>
        <strain evidence="2 3">DSM 45154</strain>
    </source>
</reference>
<dbReference type="Proteomes" id="UP000190637">
    <property type="component" value="Unassembled WGS sequence"/>
</dbReference>
<dbReference type="SUPFAM" id="SSF51430">
    <property type="entry name" value="NAD(P)-linked oxidoreductase"/>
    <property type="match status" value="1"/>
</dbReference>
<name>A0A1T4NRH8_9ACTN</name>